<feature type="domain" description="Fungal lipase-type" evidence="17">
    <location>
        <begin position="882"/>
        <end position="1030"/>
    </location>
</feature>
<evidence type="ECO:0000256" key="11">
    <source>
        <dbReference type="ARBA" id="ARBA00023098"/>
    </source>
</evidence>
<keyword evidence="11" id="KW-0443">Lipid metabolism</keyword>
<comment type="catalytic activity">
    <reaction evidence="13">
        <text>a 1,2-diacyl-sn-glycerol + H2O = a 2-acylglycerol + a fatty acid + H(+)</text>
        <dbReference type="Rhea" id="RHEA:33275"/>
        <dbReference type="ChEBI" id="CHEBI:15377"/>
        <dbReference type="ChEBI" id="CHEBI:15378"/>
        <dbReference type="ChEBI" id="CHEBI:17389"/>
        <dbReference type="ChEBI" id="CHEBI:17815"/>
        <dbReference type="ChEBI" id="CHEBI:28868"/>
        <dbReference type="EC" id="3.1.1.116"/>
    </reaction>
    <physiologicalReaction direction="left-to-right" evidence="13">
        <dbReference type="Rhea" id="RHEA:33276"/>
    </physiologicalReaction>
</comment>
<reference evidence="18" key="1">
    <citation type="submission" date="2020-05" db="EMBL/GenBank/DDBJ databases">
        <title>Phylogenomic resolution of chytrid fungi.</title>
        <authorList>
            <person name="Stajich J.E."/>
            <person name="Amses K."/>
            <person name="Simmons R."/>
            <person name="Seto K."/>
            <person name="Myers J."/>
            <person name="Bonds A."/>
            <person name="Quandt C.A."/>
            <person name="Barry K."/>
            <person name="Liu P."/>
            <person name="Grigoriev I."/>
            <person name="Longcore J.E."/>
            <person name="James T.Y."/>
        </authorList>
    </citation>
    <scope>NUCLEOTIDE SEQUENCE</scope>
    <source>
        <strain evidence="18">JEL0476</strain>
    </source>
</reference>
<dbReference type="EMBL" id="JADGJW010000975">
    <property type="protein sequence ID" value="KAJ3208828.1"/>
    <property type="molecule type" value="Genomic_DNA"/>
</dbReference>
<evidence type="ECO:0000256" key="12">
    <source>
        <dbReference type="ARBA" id="ARBA00023136"/>
    </source>
</evidence>
<dbReference type="Pfam" id="PF01764">
    <property type="entry name" value="Lipase_3"/>
    <property type="match status" value="1"/>
</dbReference>
<feature type="compositionally biased region" description="Polar residues" evidence="16">
    <location>
        <begin position="411"/>
        <end position="427"/>
    </location>
</feature>
<comment type="caution">
    <text evidence="18">The sequence shown here is derived from an EMBL/GenBank/DDBJ whole genome shotgun (WGS) entry which is preliminary data.</text>
</comment>
<evidence type="ECO:0000256" key="8">
    <source>
        <dbReference type="ARBA" id="ARBA00022837"/>
    </source>
</evidence>
<keyword evidence="4" id="KW-0597">Phosphoprotein</keyword>
<keyword evidence="5" id="KW-0812">Transmembrane</keyword>
<organism evidence="18 19">
    <name type="scientific">Clydaea vesicula</name>
    <dbReference type="NCBI Taxonomy" id="447962"/>
    <lineage>
        <taxon>Eukaryota</taxon>
        <taxon>Fungi</taxon>
        <taxon>Fungi incertae sedis</taxon>
        <taxon>Chytridiomycota</taxon>
        <taxon>Chytridiomycota incertae sedis</taxon>
        <taxon>Chytridiomycetes</taxon>
        <taxon>Lobulomycetales</taxon>
        <taxon>Lobulomycetaceae</taxon>
        <taxon>Clydaea</taxon>
    </lineage>
</organism>
<evidence type="ECO:0000313" key="18">
    <source>
        <dbReference type="EMBL" id="KAJ3208828.1"/>
    </source>
</evidence>
<keyword evidence="10" id="KW-1133">Transmembrane helix</keyword>
<dbReference type="SUPFAM" id="SSF53474">
    <property type="entry name" value="alpha/beta-Hydrolases"/>
    <property type="match status" value="1"/>
</dbReference>
<evidence type="ECO:0000256" key="7">
    <source>
        <dbReference type="ARBA" id="ARBA00022801"/>
    </source>
</evidence>
<evidence type="ECO:0000256" key="1">
    <source>
        <dbReference type="ARBA" id="ARBA00001913"/>
    </source>
</evidence>
<keyword evidence="19" id="KW-1185">Reference proteome</keyword>
<feature type="region of interest" description="Disordered" evidence="16">
    <location>
        <begin position="234"/>
        <end position="258"/>
    </location>
</feature>
<protein>
    <recommendedName>
        <fullName evidence="14">sn-1-specific diacylglycerol lipase</fullName>
        <ecNumber evidence="14">3.1.1.116</ecNumber>
    </recommendedName>
</protein>
<feature type="coiled-coil region" evidence="15">
    <location>
        <begin position="271"/>
        <end position="298"/>
    </location>
</feature>
<evidence type="ECO:0000259" key="17">
    <source>
        <dbReference type="Pfam" id="PF01764"/>
    </source>
</evidence>
<keyword evidence="3" id="KW-1003">Cell membrane</keyword>
<evidence type="ECO:0000256" key="15">
    <source>
        <dbReference type="SAM" id="Coils"/>
    </source>
</evidence>
<dbReference type="Gene3D" id="3.40.50.1820">
    <property type="entry name" value="alpha/beta hydrolase"/>
    <property type="match status" value="1"/>
</dbReference>
<keyword evidence="9" id="KW-0442">Lipid degradation</keyword>
<dbReference type="CDD" id="cd00519">
    <property type="entry name" value="Lipase_3"/>
    <property type="match status" value="1"/>
</dbReference>
<accession>A0AAD5XWS8</accession>
<keyword evidence="15" id="KW-0175">Coiled coil</keyword>
<evidence type="ECO:0000313" key="19">
    <source>
        <dbReference type="Proteomes" id="UP001211065"/>
    </source>
</evidence>
<evidence type="ECO:0000256" key="9">
    <source>
        <dbReference type="ARBA" id="ARBA00022963"/>
    </source>
</evidence>
<comment type="subcellular location">
    <subcellularLocation>
        <location evidence="2">Cell membrane</location>
        <topology evidence="2">Multi-pass membrane protein</topology>
    </subcellularLocation>
</comment>
<dbReference type="GO" id="GO:0005886">
    <property type="term" value="C:plasma membrane"/>
    <property type="evidence" value="ECO:0007669"/>
    <property type="project" value="UniProtKB-SubCell"/>
</dbReference>
<proteinExistence type="predicted"/>
<evidence type="ECO:0000256" key="16">
    <source>
        <dbReference type="SAM" id="MobiDB-lite"/>
    </source>
</evidence>
<feature type="region of interest" description="Disordered" evidence="16">
    <location>
        <begin position="402"/>
        <end position="433"/>
    </location>
</feature>
<keyword evidence="12" id="KW-0472">Membrane</keyword>
<evidence type="ECO:0000256" key="14">
    <source>
        <dbReference type="ARBA" id="ARBA00026104"/>
    </source>
</evidence>
<keyword evidence="8" id="KW-0106">Calcium</keyword>
<evidence type="ECO:0000256" key="2">
    <source>
        <dbReference type="ARBA" id="ARBA00004651"/>
    </source>
</evidence>
<sequence>MQPQIYKKNSGSKLKKLFKKTSSQPMTVPHQSLPLSTYNNQILNTQSFSNQSTSKKQKKSKKKHSLLKLLTHTHHHKQLKNNNNTQSNHQNSQNPSSLIYPSAVQVSKPHDPDISLAVSDIINTVLTMPRPKNSNFELDEEKFKKKKKSGYYNEAFLRIDSSDSIFSDITEEEDDNFIESSDEEDFDYDKNFDLVYPNANLNLYLDSNSCSLNSEFYNNNLKCDEFINYDPTTKSGRANRYERRQSNSNSSSRRGSSEDRLQVLGEKWGARRASLAKLDELLKEVENYEENLLNVEEGSIHSNYEEILEEYIFEHILQSEDEISDIDTANESNNLHKELLHYQMVSDTSNMEKTIPETNNPSLTITEVTDNFVNENTVSNNLIYEEVSGVAPSIKITEVTDDLSNDDTHTSDITSTEVSPVTTPLTSKSDDLFHSMDEGSVTVRNSSDHEGESLNYDEFANKAIPDEKLNRNPVKRSFSRVRRICRYQNGSEPQNITKVEVFCEDPNSSREWKLFEAPERKDSVQNNVNNDNDALTETSYSTTASTTMAATISELKETVSSLTSEQIPSECEITDYIVTEPEDVVEDVTEKPQLDLKKIEQRKAIFNGVGMLVHLATSTAALSFEVAKSSTKFGIRTAKTVVDGVGTATGITLPTSLISSTLSVAEWIAITSIETGRFWTDFGLESGKLTLEVLGIIFGSSDIAISIKEFTSLVQKQEIFTDKDGLELSYSQVLRGLTAWAYLQSTTEIEYTKSKWIPSMTLIASTPLNNSLQLVSEPVGVNKFIPIDRENEEVVNLLENVKHFIHFACGAYGSNATSLLWSRLPFSSNSMWLSPRNHYHFARHTGISLADIRHTSHSQYNDLHNYHPQFYVVLDRKFNQVVLALRGSLSLHDFLIDLTCESEEVILLKDNKKTTVDVHSGMYRAAKKICDAKNSNPIFTAVKSLLEENPTFGLTIAGHSLGAGIGTLISLIWGDLDTALTKPESGLPPNRTITCYAYGSPCVISLNGVKLCESIVKSITVESDIVCRFSLGSSQDLRNCSKWLINNREVMDKLIKRMLSTKKNSQEDFALRLEIEKECLNSKKLYSAGEVYYLNKFNLYRVNDLETVFNSLILNRGYNHHLPSYYDKIIGG</sequence>
<keyword evidence="7" id="KW-0378">Hydrolase</keyword>
<keyword evidence="6" id="KW-0479">Metal-binding</keyword>
<dbReference type="PANTHER" id="PTHR45792">
    <property type="entry name" value="DIACYLGLYCEROL LIPASE HOMOLOG-RELATED"/>
    <property type="match status" value="1"/>
</dbReference>
<dbReference type="PANTHER" id="PTHR45792:SF8">
    <property type="entry name" value="DIACYLGLYCEROL LIPASE-ALPHA"/>
    <property type="match status" value="1"/>
</dbReference>
<dbReference type="InterPro" id="IPR052214">
    <property type="entry name" value="DAG_Lipase-Related"/>
</dbReference>
<dbReference type="EC" id="3.1.1.116" evidence="14"/>
<dbReference type="GO" id="GO:0016298">
    <property type="term" value="F:lipase activity"/>
    <property type="evidence" value="ECO:0007669"/>
    <property type="project" value="TreeGrafter"/>
</dbReference>
<dbReference type="GO" id="GO:0046340">
    <property type="term" value="P:diacylglycerol catabolic process"/>
    <property type="evidence" value="ECO:0007669"/>
    <property type="project" value="TreeGrafter"/>
</dbReference>
<dbReference type="InterPro" id="IPR002921">
    <property type="entry name" value="Fungal_lipase-type"/>
</dbReference>
<dbReference type="InterPro" id="IPR029058">
    <property type="entry name" value="AB_hydrolase_fold"/>
</dbReference>
<evidence type="ECO:0000256" key="4">
    <source>
        <dbReference type="ARBA" id="ARBA00022553"/>
    </source>
</evidence>
<dbReference type="GO" id="GO:0046872">
    <property type="term" value="F:metal ion binding"/>
    <property type="evidence" value="ECO:0007669"/>
    <property type="project" value="UniProtKB-KW"/>
</dbReference>
<gene>
    <name evidence="18" type="ORF">HK099_008642</name>
</gene>
<evidence type="ECO:0000256" key="13">
    <source>
        <dbReference type="ARBA" id="ARBA00024531"/>
    </source>
</evidence>
<dbReference type="GO" id="GO:0019369">
    <property type="term" value="P:arachidonate metabolic process"/>
    <property type="evidence" value="ECO:0007669"/>
    <property type="project" value="TreeGrafter"/>
</dbReference>
<evidence type="ECO:0000256" key="10">
    <source>
        <dbReference type="ARBA" id="ARBA00022989"/>
    </source>
</evidence>
<evidence type="ECO:0000256" key="5">
    <source>
        <dbReference type="ARBA" id="ARBA00022692"/>
    </source>
</evidence>
<comment type="cofactor">
    <cofactor evidence="1">
        <name>Ca(2+)</name>
        <dbReference type="ChEBI" id="CHEBI:29108"/>
    </cofactor>
</comment>
<dbReference type="Proteomes" id="UP001211065">
    <property type="component" value="Unassembled WGS sequence"/>
</dbReference>
<evidence type="ECO:0000256" key="3">
    <source>
        <dbReference type="ARBA" id="ARBA00022475"/>
    </source>
</evidence>
<dbReference type="AlphaFoldDB" id="A0AAD5XWS8"/>
<feature type="non-terminal residue" evidence="18">
    <location>
        <position position="1"/>
    </location>
</feature>
<name>A0AAD5XWS8_9FUNG</name>
<evidence type="ECO:0000256" key="6">
    <source>
        <dbReference type="ARBA" id="ARBA00022723"/>
    </source>
</evidence>